<keyword evidence="5" id="KW-0482">Metalloprotease</keyword>
<name>A0A2S8SV28_9BACT</name>
<reference evidence="7 8" key="1">
    <citation type="journal article" date="2018" name="Syst. Appl. Microbiol.">
        <title>Abditibacterium utsteinense sp. nov., the first cultivated member of candidate phylum FBP, isolated from ice-free Antarctic soil samples.</title>
        <authorList>
            <person name="Tahon G."/>
            <person name="Tytgat B."/>
            <person name="Lebbe L."/>
            <person name="Carlier A."/>
            <person name="Willems A."/>
        </authorList>
    </citation>
    <scope>NUCLEOTIDE SEQUENCE [LARGE SCALE GENOMIC DNA]</scope>
    <source>
        <strain evidence="7 8">LMG 29911</strain>
    </source>
</reference>
<dbReference type="PANTHER" id="PTHR34858:SF1">
    <property type="entry name" value="CYSO-CYSTEINE PEPTIDASE"/>
    <property type="match status" value="1"/>
</dbReference>
<dbReference type="InterPro" id="IPR000555">
    <property type="entry name" value="JAMM/MPN+_dom"/>
</dbReference>
<dbReference type="OrthoDB" id="9802958at2"/>
<evidence type="ECO:0000259" key="6">
    <source>
        <dbReference type="PROSITE" id="PS50249"/>
    </source>
</evidence>
<proteinExistence type="predicted"/>
<dbReference type="EMBL" id="NIGF01000004">
    <property type="protein sequence ID" value="PQV64636.1"/>
    <property type="molecule type" value="Genomic_DNA"/>
</dbReference>
<sequence length="149" mass="16941">MLKLTKNHYAQIIAHGKTGKPLEICGLLVGRKSGENTEVLEVHEVDSLDKSEKTYTLDSLQYLKIDRAARQSGLEIVGIYHTHPATQPYPSPTDMERAHWPETDDLLFPGFSYLIVSLRDVENPEPRSFKIVGKRRPDDIREETVQISN</sequence>
<dbReference type="GO" id="GO:0006508">
    <property type="term" value="P:proteolysis"/>
    <property type="evidence" value="ECO:0007669"/>
    <property type="project" value="UniProtKB-KW"/>
</dbReference>
<dbReference type="CDD" id="cd08070">
    <property type="entry name" value="MPN_like"/>
    <property type="match status" value="1"/>
</dbReference>
<dbReference type="InterPro" id="IPR051929">
    <property type="entry name" value="VirAsm_ModProt"/>
</dbReference>
<dbReference type="Gene3D" id="3.40.140.10">
    <property type="entry name" value="Cytidine Deaminase, domain 2"/>
    <property type="match status" value="1"/>
</dbReference>
<evidence type="ECO:0000256" key="4">
    <source>
        <dbReference type="ARBA" id="ARBA00022833"/>
    </source>
</evidence>
<keyword evidence="8" id="KW-1185">Reference proteome</keyword>
<protein>
    <submittedName>
        <fullName evidence="7">Proteasome lid subunit RPN8/RPN11, contains Jab1/MPN metalloenzyme (JAMM) motif</fullName>
    </submittedName>
</protein>
<dbReference type="GO" id="GO:0000502">
    <property type="term" value="C:proteasome complex"/>
    <property type="evidence" value="ECO:0007669"/>
    <property type="project" value="UniProtKB-KW"/>
</dbReference>
<evidence type="ECO:0000256" key="1">
    <source>
        <dbReference type="ARBA" id="ARBA00022670"/>
    </source>
</evidence>
<dbReference type="GO" id="GO:0008235">
    <property type="term" value="F:metalloexopeptidase activity"/>
    <property type="evidence" value="ECO:0007669"/>
    <property type="project" value="TreeGrafter"/>
</dbReference>
<keyword evidence="7" id="KW-0647">Proteasome</keyword>
<accession>A0A2S8SV28</accession>
<evidence type="ECO:0000313" key="7">
    <source>
        <dbReference type="EMBL" id="PQV64636.1"/>
    </source>
</evidence>
<dbReference type="AlphaFoldDB" id="A0A2S8SV28"/>
<comment type="caution">
    <text evidence="7">The sequence shown here is derived from an EMBL/GenBank/DDBJ whole genome shotgun (WGS) entry which is preliminary data.</text>
</comment>
<keyword evidence="1" id="KW-0645">Protease</keyword>
<evidence type="ECO:0000313" key="8">
    <source>
        <dbReference type="Proteomes" id="UP000237684"/>
    </source>
</evidence>
<dbReference type="InParanoid" id="A0A2S8SV28"/>
<gene>
    <name evidence="7" type="ORF">B1R32_104130</name>
</gene>
<keyword evidence="3" id="KW-0378">Hydrolase</keyword>
<evidence type="ECO:0000256" key="3">
    <source>
        <dbReference type="ARBA" id="ARBA00022801"/>
    </source>
</evidence>
<evidence type="ECO:0000256" key="2">
    <source>
        <dbReference type="ARBA" id="ARBA00022723"/>
    </source>
</evidence>
<dbReference type="Pfam" id="PF14464">
    <property type="entry name" value="Prok-JAB"/>
    <property type="match status" value="1"/>
</dbReference>
<dbReference type="Proteomes" id="UP000237684">
    <property type="component" value="Unassembled WGS sequence"/>
</dbReference>
<keyword evidence="2" id="KW-0479">Metal-binding</keyword>
<dbReference type="InterPro" id="IPR037518">
    <property type="entry name" value="MPN"/>
</dbReference>
<feature type="domain" description="MPN" evidence="6">
    <location>
        <begin position="2"/>
        <end position="135"/>
    </location>
</feature>
<dbReference type="InterPro" id="IPR028090">
    <property type="entry name" value="JAB_dom_prok"/>
</dbReference>
<dbReference type="PROSITE" id="PS50249">
    <property type="entry name" value="MPN"/>
    <property type="match status" value="1"/>
</dbReference>
<dbReference type="PANTHER" id="PTHR34858">
    <property type="entry name" value="CYSO-CYSTEINE PEPTIDASE"/>
    <property type="match status" value="1"/>
</dbReference>
<dbReference type="RefSeq" id="WP_123580430.1">
    <property type="nucleotide sequence ID" value="NZ_NIGF01000004.1"/>
</dbReference>
<evidence type="ECO:0000256" key="5">
    <source>
        <dbReference type="ARBA" id="ARBA00023049"/>
    </source>
</evidence>
<keyword evidence="4" id="KW-0862">Zinc</keyword>
<dbReference type="SMART" id="SM00232">
    <property type="entry name" value="JAB_MPN"/>
    <property type="match status" value="1"/>
</dbReference>
<organism evidence="7 8">
    <name type="scientific">Abditibacterium utsteinense</name>
    <dbReference type="NCBI Taxonomy" id="1960156"/>
    <lineage>
        <taxon>Bacteria</taxon>
        <taxon>Pseudomonadati</taxon>
        <taxon>Abditibacteriota</taxon>
        <taxon>Abditibacteriia</taxon>
        <taxon>Abditibacteriales</taxon>
        <taxon>Abditibacteriaceae</taxon>
        <taxon>Abditibacterium</taxon>
    </lineage>
</organism>
<dbReference type="FunFam" id="3.40.140.10:FF:000085">
    <property type="entry name" value="Mov34/MPN/PAD-1 family protein"/>
    <property type="match status" value="1"/>
</dbReference>
<dbReference type="GO" id="GO:0008270">
    <property type="term" value="F:zinc ion binding"/>
    <property type="evidence" value="ECO:0007669"/>
    <property type="project" value="TreeGrafter"/>
</dbReference>
<dbReference type="SUPFAM" id="SSF102712">
    <property type="entry name" value="JAB1/MPN domain"/>
    <property type="match status" value="1"/>
</dbReference>